<dbReference type="GO" id="GO:0003700">
    <property type="term" value="F:DNA-binding transcription factor activity"/>
    <property type="evidence" value="ECO:0007669"/>
    <property type="project" value="InterPro"/>
</dbReference>
<dbReference type="SMART" id="SM00895">
    <property type="entry name" value="FCD"/>
    <property type="match status" value="1"/>
</dbReference>
<reference evidence="6 7" key="1">
    <citation type="submission" date="2018-06" db="EMBL/GenBank/DDBJ databases">
        <title>Draft Whole-Genome Sequence of the purple photosynthetic bacterium Rhodospeudomonas palustris XCP.</title>
        <authorList>
            <person name="Rayyan A."/>
            <person name="Meyer T.E."/>
            <person name="Kyndt J.A."/>
        </authorList>
    </citation>
    <scope>NUCLEOTIDE SEQUENCE [LARGE SCALE GENOMIC DNA]</scope>
    <source>
        <strain evidence="6 7">XCP</strain>
    </source>
</reference>
<evidence type="ECO:0000313" key="6">
    <source>
        <dbReference type="EMBL" id="PZA11794.1"/>
    </source>
</evidence>
<proteinExistence type="predicted"/>
<keyword evidence="2" id="KW-0238">DNA-binding</keyword>
<dbReference type="SUPFAM" id="SSF46785">
    <property type="entry name" value="Winged helix' DNA-binding domain"/>
    <property type="match status" value="1"/>
</dbReference>
<dbReference type="EMBL" id="QKQS01000016">
    <property type="protein sequence ID" value="PZA11794.1"/>
    <property type="molecule type" value="Genomic_DNA"/>
</dbReference>
<keyword evidence="3" id="KW-0804">Transcription</keyword>
<dbReference type="PANTHER" id="PTHR43537:SF39">
    <property type="entry name" value="HTH-TYPE TRANSCRIPTIONAL REGULATOR MCBR"/>
    <property type="match status" value="1"/>
</dbReference>
<sequence>MSITIRRPSDDDLQSHPFGRPISKESVSQQAYTAIRDSLMRSRLKPGQKLVARQVADELGISVTPVRESLLRLASEHALTIDERGTVIVPRLTRARCIEIRDLRRLLEGEGAARAAEHATEADCASLEAIHARYIETESARDYARALVENENFHFAVCRLAQAPALFRLVENLWMQFGPILSALYDGTSRPFHDRKHGHIAIIEALKARDAKSARHAMSQDILIGGAALLERFSD</sequence>
<evidence type="ECO:0000256" key="4">
    <source>
        <dbReference type="SAM" id="MobiDB-lite"/>
    </source>
</evidence>
<dbReference type="InterPro" id="IPR011711">
    <property type="entry name" value="GntR_C"/>
</dbReference>
<comment type="caution">
    <text evidence="6">The sequence shown here is derived from an EMBL/GenBank/DDBJ whole genome shotgun (WGS) entry which is preliminary data.</text>
</comment>
<dbReference type="InterPro" id="IPR036390">
    <property type="entry name" value="WH_DNA-bd_sf"/>
</dbReference>
<evidence type="ECO:0000256" key="3">
    <source>
        <dbReference type="ARBA" id="ARBA00023163"/>
    </source>
</evidence>
<keyword evidence="1" id="KW-0805">Transcription regulation</keyword>
<evidence type="ECO:0000256" key="1">
    <source>
        <dbReference type="ARBA" id="ARBA00023015"/>
    </source>
</evidence>
<dbReference type="Gene3D" id="1.10.10.10">
    <property type="entry name" value="Winged helix-like DNA-binding domain superfamily/Winged helix DNA-binding domain"/>
    <property type="match status" value="1"/>
</dbReference>
<evidence type="ECO:0000259" key="5">
    <source>
        <dbReference type="PROSITE" id="PS50949"/>
    </source>
</evidence>
<accession>A0A323UGX1</accession>
<organism evidence="6 7">
    <name type="scientific">Rhodopseudomonas palustris</name>
    <dbReference type="NCBI Taxonomy" id="1076"/>
    <lineage>
        <taxon>Bacteria</taxon>
        <taxon>Pseudomonadati</taxon>
        <taxon>Pseudomonadota</taxon>
        <taxon>Alphaproteobacteria</taxon>
        <taxon>Hyphomicrobiales</taxon>
        <taxon>Nitrobacteraceae</taxon>
        <taxon>Rhodopseudomonas</taxon>
    </lineage>
</organism>
<dbReference type="OrthoDB" id="9815654at2"/>
<dbReference type="GO" id="GO:0003677">
    <property type="term" value="F:DNA binding"/>
    <property type="evidence" value="ECO:0007669"/>
    <property type="project" value="UniProtKB-KW"/>
</dbReference>
<dbReference type="InterPro" id="IPR000524">
    <property type="entry name" value="Tscrpt_reg_HTH_GntR"/>
</dbReference>
<feature type="domain" description="HTH gntR-type" evidence="5">
    <location>
        <begin position="25"/>
        <end position="91"/>
    </location>
</feature>
<dbReference type="AlphaFoldDB" id="A0A323UGX1"/>
<name>A0A323UGX1_RHOPL</name>
<dbReference type="Proteomes" id="UP000248134">
    <property type="component" value="Unassembled WGS sequence"/>
</dbReference>
<evidence type="ECO:0000313" key="7">
    <source>
        <dbReference type="Proteomes" id="UP000248134"/>
    </source>
</evidence>
<dbReference type="PROSITE" id="PS50949">
    <property type="entry name" value="HTH_GNTR"/>
    <property type="match status" value="1"/>
</dbReference>
<dbReference type="SUPFAM" id="SSF48008">
    <property type="entry name" value="GntR ligand-binding domain-like"/>
    <property type="match status" value="1"/>
</dbReference>
<dbReference type="SMART" id="SM00345">
    <property type="entry name" value="HTH_GNTR"/>
    <property type="match status" value="1"/>
</dbReference>
<dbReference type="Pfam" id="PF07729">
    <property type="entry name" value="FCD"/>
    <property type="match status" value="1"/>
</dbReference>
<dbReference type="InterPro" id="IPR008920">
    <property type="entry name" value="TF_FadR/GntR_C"/>
</dbReference>
<dbReference type="Gene3D" id="1.20.120.530">
    <property type="entry name" value="GntR ligand-binding domain-like"/>
    <property type="match status" value="1"/>
</dbReference>
<dbReference type="RefSeq" id="WP_110786191.1">
    <property type="nucleotide sequence ID" value="NZ_QKQS01000016.1"/>
</dbReference>
<protein>
    <submittedName>
        <fullName evidence="6">GntR family transcriptional regulator</fullName>
    </submittedName>
</protein>
<evidence type="ECO:0000256" key="2">
    <source>
        <dbReference type="ARBA" id="ARBA00023125"/>
    </source>
</evidence>
<feature type="region of interest" description="Disordered" evidence="4">
    <location>
        <begin position="1"/>
        <end position="25"/>
    </location>
</feature>
<gene>
    <name evidence="6" type="ORF">DNX69_11830</name>
</gene>
<dbReference type="InterPro" id="IPR036388">
    <property type="entry name" value="WH-like_DNA-bd_sf"/>
</dbReference>
<dbReference type="Pfam" id="PF00392">
    <property type="entry name" value="GntR"/>
    <property type="match status" value="1"/>
</dbReference>
<dbReference type="PANTHER" id="PTHR43537">
    <property type="entry name" value="TRANSCRIPTIONAL REGULATOR, GNTR FAMILY"/>
    <property type="match status" value="1"/>
</dbReference>